<gene>
    <name evidence="2" type="ORF">BIW11_04144</name>
</gene>
<proteinExistence type="predicted"/>
<feature type="compositionally biased region" description="Basic and acidic residues" evidence="1">
    <location>
        <begin position="365"/>
        <end position="381"/>
    </location>
</feature>
<dbReference type="EMBL" id="MNPL01017312">
    <property type="protein sequence ID" value="OQR70508.1"/>
    <property type="molecule type" value="Genomic_DNA"/>
</dbReference>
<comment type="caution">
    <text evidence="2">The sequence shown here is derived from an EMBL/GenBank/DDBJ whole genome shotgun (WGS) entry which is preliminary data.</text>
</comment>
<feature type="compositionally biased region" description="Low complexity" evidence="1">
    <location>
        <begin position="18"/>
        <end position="29"/>
    </location>
</feature>
<feature type="compositionally biased region" description="Polar residues" evidence="1">
    <location>
        <begin position="30"/>
        <end position="39"/>
    </location>
</feature>
<organism evidence="2 3">
    <name type="scientific">Tropilaelaps mercedesae</name>
    <dbReference type="NCBI Taxonomy" id="418985"/>
    <lineage>
        <taxon>Eukaryota</taxon>
        <taxon>Metazoa</taxon>
        <taxon>Ecdysozoa</taxon>
        <taxon>Arthropoda</taxon>
        <taxon>Chelicerata</taxon>
        <taxon>Arachnida</taxon>
        <taxon>Acari</taxon>
        <taxon>Parasitiformes</taxon>
        <taxon>Mesostigmata</taxon>
        <taxon>Gamasina</taxon>
        <taxon>Dermanyssoidea</taxon>
        <taxon>Laelapidae</taxon>
        <taxon>Tropilaelaps</taxon>
    </lineage>
</organism>
<reference evidence="2 3" key="1">
    <citation type="journal article" date="2017" name="Gigascience">
        <title>Draft genome of the honey bee ectoparasitic mite, Tropilaelaps mercedesae, is shaped by the parasitic life history.</title>
        <authorList>
            <person name="Dong X."/>
            <person name="Armstrong S.D."/>
            <person name="Xia D."/>
            <person name="Makepeace B.L."/>
            <person name="Darby A.C."/>
            <person name="Kadowaki T."/>
        </authorList>
    </citation>
    <scope>NUCLEOTIDE SEQUENCE [LARGE SCALE GENOMIC DNA]</scope>
    <source>
        <strain evidence="2">Wuxi-XJTLU</strain>
    </source>
</reference>
<dbReference type="InParanoid" id="A0A1V9XAX2"/>
<accession>A0A1V9XAX2</accession>
<dbReference type="Proteomes" id="UP000192247">
    <property type="component" value="Unassembled WGS sequence"/>
</dbReference>
<name>A0A1V9XAX2_9ACAR</name>
<feature type="region of interest" description="Disordered" evidence="1">
    <location>
        <begin position="344"/>
        <end position="390"/>
    </location>
</feature>
<evidence type="ECO:0000313" key="3">
    <source>
        <dbReference type="Proteomes" id="UP000192247"/>
    </source>
</evidence>
<protein>
    <submittedName>
        <fullName evidence="2">Uncharacterized protein</fullName>
    </submittedName>
</protein>
<dbReference type="AlphaFoldDB" id="A0A1V9XAX2"/>
<feature type="region of interest" description="Disordered" evidence="1">
    <location>
        <begin position="16"/>
        <end position="63"/>
    </location>
</feature>
<evidence type="ECO:0000256" key="1">
    <source>
        <dbReference type="SAM" id="MobiDB-lite"/>
    </source>
</evidence>
<sequence>MVNSVTDLDAIFSNFLPSSSSSSSNNNNSYQHQLRQQMQMGRHRKAVQAQPGKSPVTLMSGSGEPAGSVLPAAAFTNTVHSDDVPATISTGVSSSAATDRTSLHHGNVCAPVANQLVPTASGMNITDTSKLSEKRLSTLDERVFTKPTADWSKSHIQVLLDVYEKERSKFVTRGLVSRKLWNEVARKVNSQTGQHFSGFHCENNRAADAMTTAISYWRTHRPIFVRQFHWTLRWKVLMRGYRRAERVKAEGKLNAEQFRGAHPLHERIQSILAQEPPRHLPISVRGIGNLDAHTLSREERQVWSIADSRRLLTHYAELRKRFRNGGCASLPQTEWDKELHAALGKDPLPEQVPLTPSQAAKKRKSLQEEQSDKAEETKADGGDANMSSPSPSIVHLESVPKPHGEFVAYLASLIDGFSAGPLRDKTMQDILRYVFRFRKNARSERAQQWSSQQPCP</sequence>
<evidence type="ECO:0000313" key="2">
    <source>
        <dbReference type="EMBL" id="OQR70508.1"/>
    </source>
</evidence>
<keyword evidence="3" id="KW-1185">Reference proteome</keyword>
<dbReference type="OrthoDB" id="10065625at2759"/>